<feature type="region of interest" description="Disordered" evidence="1">
    <location>
        <begin position="552"/>
        <end position="587"/>
    </location>
</feature>
<dbReference type="AlphaFoldDB" id="A0A1E1K897"/>
<feature type="compositionally biased region" description="Acidic residues" evidence="1">
    <location>
        <begin position="556"/>
        <end position="575"/>
    </location>
</feature>
<feature type="compositionally biased region" description="Polar residues" evidence="1">
    <location>
        <begin position="1"/>
        <end position="27"/>
    </location>
</feature>
<dbReference type="Proteomes" id="UP000178912">
    <property type="component" value="Unassembled WGS sequence"/>
</dbReference>
<evidence type="ECO:0000313" key="3">
    <source>
        <dbReference type="Proteomes" id="UP000178912"/>
    </source>
</evidence>
<feature type="compositionally biased region" description="Basic and acidic residues" evidence="1">
    <location>
        <begin position="577"/>
        <end position="587"/>
    </location>
</feature>
<sequence>MDHSSPISSGNTNTASRGFSLTPSTDPKSQKDSEPEPISEPISSPSRQPHSELLSVSRSGNLLVTNITKYLSTLPHPIEIVEELVAVSAVTSSLLLSLHTSLSRFPHLNLSSAKSFISPLCHDILFAFKLLSDRVQEAKRMRVFEPNDVGLVRLPRAAWVLVLGSEAKVAALRSRLFVEKYRARVLIEAVVWEGLRQLGKEGRSRNEEDEWRSLRRMVPLVAERLVGVQRDYKPRLMRLAGLVVDEKLVLPEPVASGVVVKNVVVCEKAAATSEPVPVLAPAPVLETKAKVTEKSFEEKSLLKKPSSTQSLASSITAIDAPDTDIIYETWILRTNQPRKDLASRVSVLGVPLISKHTYSKKTYFTRPISSSAAETSTILTKCHGSESPTKHMLTLRKKVLNLPEAAQREIQALAETRQAASSSGTVSRVWEVIGFMEKNRRDLAPRQRWWKKKNFVEWVLVLMGETRYHQERAVLGKNVNPWSKEDEAREVRDEPVTPTEPVKPVVPVEVKMEKPAMPVQQTGIVLRHVEKRRALSIEEAEIKMQEIISDLFNQNEDIETDSEDDDEGDVEENEAECQNKKTAVEET</sequence>
<accession>A0A1E1K897</accession>
<proteinExistence type="predicted"/>
<dbReference type="OrthoDB" id="3526611at2759"/>
<evidence type="ECO:0000313" key="2">
    <source>
        <dbReference type="EMBL" id="CZS94297.1"/>
    </source>
</evidence>
<gene>
    <name evidence="2" type="ORF">RAG0_04338</name>
</gene>
<feature type="region of interest" description="Disordered" evidence="1">
    <location>
        <begin position="1"/>
        <end position="52"/>
    </location>
</feature>
<evidence type="ECO:0000256" key="1">
    <source>
        <dbReference type="SAM" id="MobiDB-lite"/>
    </source>
</evidence>
<keyword evidence="3" id="KW-1185">Reference proteome</keyword>
<protein>
    <submittedName>
        <fullName evidence="2">Uncharacterized protein</fullName>
    </submittedName>
</protein>
<dbReference type="EMBL" id="FJUX01000018">
    <property type="protein sequence ID" value="CZS94297.1"/>
    <property type="molecule type" value="Genomic_DNA"/>
</dbReference>
<reference evidence="3" key="1">
    <citation type="submission" date="2016-03" db="EMBL/GenBank/DDBJ databases">
        <authorList>
            <person name="Guldener U."/>
        </authorList>
    </citation>
    <scope>NUCLEOTIDE SEQUENCE [LARGE SCALE GENOMIC DNA]</scope>
    <source>
        <strain evidence="3">04CH-RAC-A.6.1</strain>
    </source>
</reference>
<organism evidence="2 3">
    <name type="scientific">Rhynchosporium agropyri</name>
    <dbReference type="NCBI Taxonomy" id="914238"/>
    <lineage>
        <taxon>Eukaryota</taxon>
        <taxon>Fungi</taxon>
        <taxon>Dikarya</taxon>
        <taxon>Ascomycota</taxon>
        <taxon>Pezizomycotina</taxon>
        <taxon>Leotiomycetes</taxon>
        <taxon>Helotiales</taxon>
        <taxon>Ploettnerulaceae</taxon>
        <taxon>Rhynchosporium</taxon>
    </lineage>
</organism>
<name>A0A1E1K897_9HELO</name>